<reference evidence="8 9" key="2">
    <citation type="journal article" date="2018" name="Proc. Natl. Acad. Sci.">
        <title>RNAi is a critical determinant of centromere evolution in closely related fungi.</title>
        <authorList>
            <person name="Yadav V."/>
            <person name="Sun S."/>
            <person name="Billmyre R.B."/>
            <person name="Thimmappa B.C."/>
            <person name="Shea T."/>
            <person name="Lintner R."/>
            <person name="Bakkeren G."/>
            <person name="Cuomo C.A."/>
            <person name="Heitman J."/>
            <person name="Sanyal K."/>
        </authorList>
    </citation>
    <scope>NUCLEOTIDE SEQUENCE [LARGE SCALE GENOMIC DNA]</scope>
    <source>
        <strain evidence="8 9">R265</strain>
    </source>
</reference>
<proteinExistence type="predicted"/>
<feature type="compositionally biased region" description="Low complexity" evidence="6">
    <location>
        <begin position="386"/>
        <end position="400"/>
    </location>
</feature>
<feature type="compositionally biased region" description="Low complexity" evidence="6">
    <location>
        <begin position="159"/>
        <end position="171"/>
    </location>
</feature>
<accession>A0A095CEB2</accession>
<evidence type="ECO:0000256" key="5">
    <source>
        <dbReference type="PROSITE-ProRule" id="PRU00288"/>
    </source>
</evidence>
<dbReference type="Proteomes" id="UP000029445">
    <property type="component" value="Chromosome 2"/>
</dbReference>
<dbReference type="AlphaFoldDB" id="A0A095CEB2"/>
<dbReference type="PANTHER" id="PTHR46395">
    <property type="entry name" value="ADP-RIBOSYLATION FACTOR GTPASE-ACTIVATING PROTEIN 1"/>
    <property type="match status" value="1"/>
</dbReference>
<evidence type="ECO:0000259" key="7">
    <source>
        <dbReference type="PROSITE" id="PS50115"/>
    </source>
</evidence>
<evidence type="ECO:0000256" key="4">
    <source>
        <dbReference type="ARBA" id="ARBA00022833"/>
    </source>
</evidence>
<dbReference type="PROSITE" id="PS50115">
    <property type="entry name" value="ARFGAP"/>
    <property type="match status" value="1"/>
</dbReference>
<dbReference type="GO" id="GO:0030100">
    <property type="term" value="P:regulation of endocytosis"/>
    <property type="evidence" value="ECO:0007669"/>
    <property type="project" value="TreeGrafter"/>
</dbReference>
<dbReference type="PRINTS" id="PR00405">
    <property type="entry name" value="REVINTRACTNG"/>
</dbReference>
<dbReference type="STRING" id="294750.A0A095CEB2"/>
<feature type="region of interest" description="Disordered" evidence="6">
    <location>
        <begin position="362"/>
        <end position="421"/>
    </location>
</feature>
<organism evidence="8 9">
    <name type="scientific">Cryptococcus deuterogattii (strain R265)</name>
    <name type="common">Cryptococcus gattii VGII (strain R265)</name>
    <dbReference type="NCBI Taxonomy" id="294750"/>
    <lineage>
        <taxon>Eukaryota</taxon>
        <taxon>Fungi</taxon>
        <taxon>Dikarya</taxon>
        <taxon>Basidiomycota</taxon>
        <taxon>Agaricomycotina</taxon>
        <taxon>Tremellomycetes</taxon>
        <taxon>Tremellales</taxon>
        <taxon>Cryptococcaceae</taxon>
        <taxon>Cryptococcus</taxon>
        <taxon>Cryptococcus gattii species complex</taxon>
    </lineage>
</organism>
<dbReference type="PANTHER" id="PTHR46395:SF1">
    <property type="entry name" value="ADP-RIBOSYLATION FACTOR GTPASE-ACTIVATING PROTEIN 1"/>
    <property type="match status" value="1"/>
</dbReference>
<feature type="domain" description="Arf-GAP" evidence="7">
    <location>
        <begin position="7"/>
        <end position="127"/>
    </location>
</feature>
<dbReference type="InterPro" id="IPR037278">
    <property type="entry name" value="ARFGAP/RecO"/>
</dbReference>
<dbReference type="SMART" id="SM00105">
    <property type="entry name" value="ArfGap"/>
    <property type="match status" value="1"/>
</dbReference>
<evidence type="ECO:0000313" key="8">
    <source>
        <dbReference type="EMBL" id="KGB78795.1"/>
    </source>
</evidence>
<dbReference type="GO" id="GO:0032012">
    <property type="term" value="P:regulation of ARF protein signal transduction"/>
    <property type="evidence" value="ECO:0007669"/>
    <property type="project" value="TreeGrafter"/>
</dbReference>
<protein>
    <submittedName>
        <fullName evidence="8">ADP-ribosylation factor GTPase-activating protein 1</fullName>
    </submittedName>
</protein>
<keyword evidence="1" id="KW-0343">GTPase activation</keyword>
<dbReference type="VEuPathDB" id="FungiDB:CNBG_4633"/>
<dbReference type="GO" id="GO:0005096">
    <property type="term" value="F:GTPase activator activity"/>
    <property type="evidence" value="ECO:0007669"/>
    <property type="project" value="UniProtKB-KW"/>
</dbReference>
<sequence length="421" mass="44842">MAENYQKKELLALMNTGDNKVCVDCSALSPQWASVSYGIFICLECSGVHRGFGVHISFVRSITMDKWSDEQLNKMKTGGNEKFKDFMENYGPEGGYIKGMGMQEKYNSWAAAQYREKLAAECAGQPWSPSSPPANFGIASRPASVQATRKSRAAGGISGSSLNSSRTNSPSVPQGSDDFYGQKSANEAFFERMGNANAARPDHLPPSQGGKYSGFGSTPEPDVASSHPSYSLSSHAAPTLDEFQRNPLGALSKGWGLFSSAVVSAGREINNSVVQPGLDRAQALAAGENSEEWKRYVNQASAQAKDAGGWLGQRAQEGWENLNEVAKTKGGVDLNEKFGKLGLVGNGNITGSKGYGQMGTLDRAEDGLLSPHGGKNDEEDFFESWGATPTASTASAPAGAKSVADKGKKMDDEGAEKWKDD</sequence>
<feature type="compositionally biased region" description="Basic and acidic residues" evidence="6">
    <location>
        <begin position="403"/>
        <end position="421"/>
    </location>
</feature>
<evidence type="ECO:0000313" key="9">
    <source>
        <dbReference type="Proteomes" id="UP000029445"/>
    </source>
</evidence>
<keyword evidence="3 5" id="KW-0863">Zinc-finger</keyword>
<dbReference type="Gene3D" id="1.10.220.150">
    <property type="entry name" value="Arf GTPase activating protein"/>
    <property type="match status" value="1"/>
</dbReference>
<keyword evidence="4" id="KW-0862">Zinc</keyword>
<dbReference type="InterPro" id="IPR001164">
    <property type="entry name" value="ArfGAP_dom"/>
</dbReference>
<evidence type="ECO:0000256" key="3">
    <source>
        <dbReference type="ARBA" id="ARBA00022771"/>
    </source>
</evidence>
<dbReference type="Pfam" id="PF01412">
    <property type="entry name" value="ArfGap"/>
    <property type="match status" value="1"/>
</dbReference>
<dbReference type="SUPFAM" id="SSF57863">
    <property type="entry name" value="ArfGap/RecO-like zinc finger"/>
    <property type="match status" value="1"/>
</dbReference>
<dbReference type="FunFam" id="1.10.220.150:FF:000014">
    <property type="entry name" value="ADP-ribosylation factor GTPase-activating protein"/>
    <property type="match status" value="1"/>
</dbReference>
<feature type="region of interest" description="Disordered" evidence="6">
    <location>
        <begin position="123"/>
        <end position="181"/>
    </location>
</feature>
<dbReference type="InterPro" id="IPR038508">
    <property type="entry name" value="ArfGAP_dom_sf"/>
</dbReference>
<dbReference type="EMBL" id="CP025760">
    <property type="protein sequence ID" value="KGB78795.1"/>
    <property type="molecule type" value="Genomic_DNA"/>
</dbReference>
<gene>
    <name evidence="8" type="ORF">CNBG_4633</name>
</gene>
<dbReference type="GeneID" id="88180835"/>
<dbReference type="OrthoDB" id="983479at2759"/>
<name>A0A095CEB2_CRYD2</name>
<evidence type="ECO:0000256" key="6">
    <source>
        <dbReference type="SAM" id="MobiDB-lite"/>
    </source>
</evidence>
<dbReference type="OMA" id="MSKLWEV"/>
<feature type="compositionally biased region" description="Low complexity" evidence="6">
    <location>
        <begin position="224"/>
        <end position="234"/>
    </location>
</feature>
<reference evidence="8 9" key="1">
    <citation type="journal article" date="2011" name="MBio">
        <title>Genome variation in Cryptococcus gattii, an emerging pathogen of immunocompetent hosts.</title>
        <authorList>
            <person name="D'Souza C.A."/>
            <person name="Kronstad J.W."/>
            <person name="Taylor G."/>
            <person name="Warren R."/>
            <person name="Yuen M."/>
            <person name="Hu G."/>
            <person name="Jung W.H."/>
            <person name="Sham A."/>
            <person name="Kidd S.E."/>
            <person name="Tangen K."/>
            <person name="Lee N."/>
            <person name="Zeilmaker T."/>
            <person name="Sawkins J."/>
            <person name="McVicker G."/>
            <person name="Shah S."/>
            <person name="Gnerre S."/>
            <person name="Griggs A."/>
            <person name="Zeng Q."/>
            <person name="Bartlett K."/>
            <person name="Li W."/>
            <person name="Wang X."/>
            <person name="Heitman J."/>
            <person name="Stajich J.E."/>
            <person name="Fraser J.A."/>
            <person name="Meyer W."/>
            <person name="Carter D."/>
            <person name="Schein J."/>
            <person name="Krzywinski M."/>
            <person name="Kwon-Chung K.J."/>
            <person name="Varma A."/>
            <person name="Wang J."/>
            <person name="Brunham R."/>
            <person name="Fyfe M."/>
            <person name="Ouellette B.F."/>
            <person name="Siddiqui A."/>
            <person name="Marra M."/>
            <person name="Jones S."/>
            <person name="Holt R."/>
            <person name="Birren B.W."/>
            <person name="Galagan J.E."/>
            <person name="Cuomo C.A."/>
        </authorList>
    </citation>
    <scope>NUCLEOTIDE SEQUENCE [LARGE SCALE GENOMIC DNA]</scope>
    <source>
        <strain evidence="8 9">R265</strain>
    </source>
</reference>
<dbReference type="KEGG" id="cdeu:CNBG_4633"/>
<dbReference type="CDD" id="cd08830">
    <property type="entry name" value="ArfGap_ArfGap1"/>
    <property type="match status" value="1"/>
</dbReference>
<dbReference type="RefSeq" id="XP_062884515.1">
    <property type="nucleotide sequence ID" value="XM_063028560.1"/>
</dbReference>
<evidence type="ECO:0000256" key="1">
    <source>
        <dbReference type="ARBA" id="ARBA00022468"/>
    </source>
</evidence>
<dbReference type="GO" id="GO:0008270">
    <property type="term" value="F:zinc ion binding"/>
    <property type="evidence" value="ECO:0007669"/>
    <property type="project" value="UniProtKB-KW"/>
</dbReference>
<feature type="region of interest" description="Disordered" evidence="6">
    <location>
        <begin position="197"/>
        <end position="234"/>
    </location>
</feature>
<dbReference type="GO" id="GO:0000139">
    <property type="term" value="C:Golgi membrane"/>
    <property type="evidence" value="ECO:0007669"/>
    <property type="project" value="TreeGrafter"/>
</dbReference>
<evidence type="ECO:0000256" key="2">
    <source>
        <dbReference type="ARBA" id="ARBA00022723"/>
    </source>
</evidence>
<dbReference type="HOGENOM" id="CLU_044516_2_2_1"/>
<keyword evidence="2" id="KW-0479">Metal-binding</keyword>
<keyword evidence="9" id="KW-1185">Reference proteome</keyword>